<evidence type="ECO:0000313" key="2">
    <source>
        <dbReference type="Proteomes" id="UP001190700"/>
    </source>
</evidence>
<reference evidence="1 2" key="1">
    <citation type="journal article" date="2015" name="Genome Biol. Evol.">
        <title>Comparative Genomics of a Bacterivorous Green Alga Reveals Evolutionary Causalities and Consequences of Phago-Mixotrophic Mode of Nutrition.</title>
        <authorList>
            <person name="Burns J.A."/>
            <person name="Paasch A."/>
            <person name="Narechania A."/>
            <person name="Kim E."/>
        </authorList>
    </citation>
    <scope>NUCLEOTIDE SEQUENCE [LARGE SCALE GENOMIC DNA]</scope>
    <source>
        <strain evidence="1 2">PLY_AMNH</strain>
    </source>
</reference>
<evidence type="ECO:0000313" key="1">
    <source>
        <dbReference type="EMBL" id="KAK3247190.1"/>
    </source>
</evidence>
<dbReference type="Proteomes" id="UP001190700">
    <property type="component" value="Unassembled WGS sequence"/>
</dbReference>
<proteinExistence type="predicted"/>
<gene>
    <name evidence="1" type="ORF">CYMTET_43304</name>
</gene>
<organism evidence="1 2">
    <name type="scientific">Cymbomonas tetramitiformis</name>
    <dbReference type="NCBI Taxonomy" id="36881"/>
    <lineage>
        <taxon>Eukaryota</taxon>
        <taxon>Viridiplantae</taxon>
        <taxon>Chlorophyta</taxon>
        <taxon>Pyramimonadophyceae</taxon>
        <taxon>Pyramimonadales</taxon>
        <taxon>Pyramimonadaceae</taxon>
        <taxon>Cymbomonas</taxon>
    </lineage>
</organism>
<keyword evidence="2" id="KW-1185">Reference proteome</keyword>
<protein>
    <submittedName>
        <fullName evidence="1">Uncharacterized protein</fullName>
    </submittedName>
</protein>
<accession>A0AAE0C434</accession>
<sequence>MKHSFAAKPLAKGGNWSQRYGRDTTRKHFGAHSVSFHVLSKACIPECARCAPGHWHDTANCPTSDMECTPCEIEEAADADGMVSAFQTAFNAEDDASFARLCAVHEHPLVRQDEDPFTFDEDIDVGLRAQYAGLVAPQPSRLATRMQEAQHALQQLKQVAGGAREAPQHFPMVHFGSRVGIDIR</sequence>
<dbReference type="EMBL" id="LGRX02029159">
    <property type="protein sequence ID" value="KAK3247190.1"/>
    <property type="molecule type" value="Genomic_DNA"/>
</dbReference>
<comment type="caution">
    <text evidence="1">The sequence shown here is derived from an EMBL/GenBank/DDBJ whole genome shotgun (WGS) entry which is preliminary data.</text>
</comment>
<name>A0AAE0C434_9CHLO</name>
<dbReference type="AlphaFoldDB" id="A0AAE0C434"/>